<sequence>MRVFLDLTDQITDSIHALHALPVPLTTLANRKSLPAQHADLLTSVSGVCSLLPGLQAFPTNELIPESRHLQSPDTATVSIILFK</sequence>
<comment type="caution">
    <text evidence="1">The sequence shown here is derived from an EMBL/GenBank/DDBJ whole genome shotgun (WGS) entry which is preliminary data.</text>
</comment>
<evidence type="ECO:0000313" key="1">
    <source>
        <dbReference type="EMBL" id="MEQ2253978.1"/>
    </source>
</evidence>
<gene>
    <name evidence="1" type="ORF">ILYODFUR_038174</name>
</gene>
<keyword evidence="2" id="KW-1185">Reference proteome</keyword>
<dbReference type="Proteomes" id="UP001482620">
    <property type="component" value="Unassembled WGS sequence"/>
</dbReference>
<name>A0ABV0VCC5_9TELE</name>
<reference evidence="1 2" key="1">
    <citation type="submission" date="2021-06" db="EMBL/GenBank/DDBJ databases">
        <authorList>
            <person name="Palmer J.M."/>
        </authorList>
    </citation>
    <scope>NUCLEOTIDE SEQUENCE [LARGE SCALE GENOMIC DNA]</scope>
    <source>
        <strain evidence="2">if_2019</strain>
        <tissue evidence="1">Muscle</tissue>
    </source>
</reference>
<dbReference type="EMBL" id="JAHRIQ010101843">
    <property type="protein sequence ID" value="MEQ2253978.1"/>
    <property type="molecule type" value="Genomic_DNA"/>
</dbReference>
<organism evidence="1 2">
    <name type="scientific">Ilyodon furcidens</name>
    <name type="common">goldbreast splitfin</name>
    <dbReference type="NCBI Taxonomy" id="33524"/>
    <lineage>
        <taxon>Eukaryota</taxon>
        <taxon>Metazoa</taxon>
        <taxon>Chordata</taxon>
        <taxon>Craniata</taxon>
        <taxon>Vertebrata</taxon>
        <taxon>Euteleostomi</taxon>
        <taxon>Actinopterygii</taxon>
        <taxon>Neopterygii</taxon>
        <taxon>Teleostei</taxon>
        <taxon>Neoteleostei</taxon>
        <taxon>Acanthomorphata</taxon>
        <taxon>Ovalentaria</taxon>
        <taxon>Atherinomorphae</taxon>
        <taxon>Cyprinodontiformes</taxon>
        <taxon>Goodeidae</taxon>
        <taxon>Ilyodon</taxon>
    </lineage>
</organism>
<evidence type="ECO:0000313" key="2">
    <source>
        <dbReference type="Proteomes" id="UP001482620"/>
    </source>
</evidence>
<accession>A0ABV0VCC5</accession>
<protein>
    <submittedName>
        <fullName evidence="1">Uncharacterized protein</fullName>
    </submittedName>
</protein>
<proteinExistence type="predicted"/>